<gene>
    <name evidence="7" type="ORF">Raf01_41680</name>
</gene>
<protein>
    <recommendedName>
        <fullName evidence="6">FAD-binding PCMH-type domain-containing protein</fullName>
    </recommendedName>
</protein>
<organism evidence="7 8">
    <name type="scientific">Rugosimonospora africana</name>
    <dbReference type="NCBI Taxonomy" id="556532"/>
    <lineage>
        <taxon>Bacteria</taxon>
        <taxon>Bacillati</taxon>
        <taxon>Actinomycetota</taxon>
        <taxon>Actinomycetes</taxon>
        <taxon>Micromonosporales</taxon>
        <taxon>Micromonosporaceae</taxon>
        <taxon>Rugosimonospora</taxon>
    </lineage>
</organism>
<keyword evidence="5" id="KW-0560">Oxidoreductase</keyword>
<dbReference type="InterPro" id="IPR006094">
    <property type="entry name" value="Oxid_FAD_bind_N"/>
</dbReference>
<evidence type="ECO:0000256" key="2">
    <source>
        <dbReference type="ARBA" id="ARBA00005466"/>
    </source>
</evidence>
<dbReference type="Pfam" id="PF01565">
    <property type="entry name" value="FAD_binding_4"/>
    <property type="match status" value="1"/>
</dbReference>
<comment type="cofactor">
    <cofactor evidence="1">
        <name>FAD</name>
        <dbReference type="ChEBI" id="CHEBI:57692"/>
    </cofactor>
</comment>
<evidence type="ECO:0000256" key="1">
    <source>
        <dbReference type="ARBA" id="ARBA00001974"/>
    </source>
</evidence>
<dbReference type="PROSITE" id="PS51387">
    <property type="entry name" value="FAD_PCMH"/>
    <property type="match status" value="1"/>
</dbReference>
<dbReference type="InterPro" id="IPR050416">
    <property type="entry name" value="FAD-linked_Oxidoreductase"/>
</dbReference>
<dbReference type="RefSeq" id="WP_203919607.1">
    <property type="nucleotide sequence ID" value="NZ_BONZ01000039.1"/>
</dbReference>
<reference evidence="7" key="1">
    <citation type="submission" date="2021-01" db="EMBL/GenBank/DDBJ databases">
        <title>Whole genome shotgun sequence of Rugosimonospora africana NBRC 104875.</title>
        <authorList>
            <person name="Komaki H."/>
            <person name="Tamura T."/>
        </authorList>
    </citation>
    <scope>NUCLEOTIDE SEQUENCE</scope>
    <source>
        <strain evidence="7">NBRC 104875</strain>
    </source>
</reference>
<evidence type="ECO:0000313" key="7">
    <source>
        <dbReference type="EMBL" id="GIH15996.1"/>
    </source>
</evidence>
<dbReference type="GO" id="GO:0016491">
    <property type="term" value="F:oxidoreductase activity"/>
    <property type="evidence" value="ECO:0007669"/>
    <property type="project" value="UniProtKB-KW"/>
</dbReference>
<dbReference type="GO" id="GO:0071949">
    <property type="term" value="F:FAD binding"/>
    <property type="evidence" value="ECO:0007669"/>
    <property type="project" value="InterPro"/>
</dbReference>
<keyword evidence="8" id="KW-1185">Reference proteome</keyword>
<evidence type="ECO:0000256" key="4">
    <source>
        <dbReference type="ARBA" id="ARBA00022827"/>
    </source>
</evidence>
<dbReference type="EMBL" id="BONZ01000039">
    <property type="protein sequence ID" value="GIH15996.1"/>
    <property type="molecule type" value="Genomic_DNA"/>
</dbReference>
<keyword evidence="3" id="KW-0285">Flavoprotein</keyword>
<dbReference type="PANTHER" id="PTHR42973:SF39">
    <property type="entry name" value="FAD-BINDING PCMH-TYPE DOMAIN-CONTAINING PROTEIN"/>
    <property type="match status" value="1"/>
</dbReference>
<proteinExistence type="inferred from homology"/>
<dbReference type="Gene3D" id="3.30.43.10">
    <property type="entry name" value="Uridine Diphospho-n-acetylenolpyruvylglucosamine Reductase, domain 2"/>
    <property type="match status" value="1"/>
</dbReference>
<feature type="domain" description="FAD-binding PCMH-type" evidence="6">
    <location>
        <begin position="24"/>
        <end position="192"/>
    </location>
</feature>
<name>A0A8J3QWG9_9ACTN</name>
<evidence type="ECO:0000259" key="6">
    <source>
        <dbReference type="PROSITE" id="PS51387"/>
    </source>
</evidence>
<dbReference type="SUPFAM" id="SSF56176">
    <property type="entry name" value="FAD-binding/transporter-associated domain-like"/>
    <property type="match status" value="1"/>
</dbReference>
<dbReference type="InterPro" id="IPR036318">
    <property type="entry name" value="FAD-bd_PCMH-like_sf"/>
</dbReference>
<dbReference type="Gene3D" id="3.30.465.10">
    <property type="match status" value="1"/>
</dbReference>
<dbReference type="InterPro" id="IPR012951">
    <property type="entry name" value="BBE"/>
</dbReference>
<dbReference type="AlphaFoldDB" id="A0A8J3QWG9"/>
<evidence type="ECO:0000256" key="5">
    <source>
        <dbReference type="ARBA" id="ARBA00023002"/>
    </source>
</evidence>
<accession>A0A8J3QWG9</accession>
<dbReference type="Pfam" id="PF08031">
    <property type="entry name" value="BBE"/>
    <property type="match status" value="1"/>
</dbReference>
<dbReference type="InterPro" id="IPR016166">
    <property type="entry name" value="FAD-bd_PCMH"/>
</dbReference>
<dbReference type="PANTHER" id="PTHR42973">
    <property type="entry name" value="BINDING OXIDOREDUCTASE, PUTATIVE (AFU_ORTHOLOGUE AFUA_1G17690)-RELATED"/>
    <property type="match status" value="1"/>
</dbReference>
<comment type="caution">
    <text evidence="7">The sequence shown here is derived from an EMBL/GenBank/DDBJ whole genome shotgun (WGS) entry which is preliminary data.</text>
</comment>
<evidence type="ECO:0000313" key="8">
    <source>
        <dbReference type="Proteomes" id="UP000642748"/>
    </source>
</evidence>
<dbReference type="Gene3D" id="3.40.462.20">
    <property type="match status" value="1"/>
</dbReference>
<comment type="similarity">
    <text evidence="2">Belongs to the oxygen-dependent FAD-linked oxidoreductase family.</text>
</comment>
<evidence type="ECO:0000256" key="3">
    <source>
        <dbReference type="ARBA" id="ARBA00022630"/>
    </source>
</evidence>
<dbReference type="Proteomes" id="UP000642748">
    <property type="component" value="Unassembled WGS sequence"/>
</dbReference>
<dbReference type="InterPro" id="IPR016169">
    <property type="entry name" value="FAD-bd_PCMH_sub2"/>
</dbReference>
<dbReference type="InterPro" id="IPR016167">
    <property type="entry name" value="FAD-bd_PCMH_sub1"/>
</dbReference>
<sequence>MTTKLHLPGDPGYDLHRAALSPTVDSRPAMIMEAMEPADIGLAVTTARDLDLPFAVQATGHGTWQPVDHGVLLKTGSLADVLIDPDRRIATVGPGTRWGAVLSAAAPYGLAPLSGSSPDVGVVGYTLGGGMGWLARRYGLAADSVLRAEVVTADGQTVTVTPHRHPDLFWAVRGGGGNFGVVASLEFRLYPVSQVVTAVATFPIEAAADVLDHYRGWADAAPDSASTAVLLGSEGVVVKAMSTDLTGRALRPLWRGAARIDRRVASYAKAKMGGISPRYQDFFQHLTDGDIATIVAAHRENGTTVEIRHWGGAIATAAADAGPAGHRGAPFSVTLDNPGSNLPTGIGAVFYNFLCDPSRVEDAFTRENLRRLQGVKRAYDPTNFFHVNHNITPAPTPAALAGTTT</sequence>
<keyword evidence="4" id="KW-0274">FAD</keyword>